<dbReference type="KEGG" id="scas:SACC_21480"/>
<dbReference type="RefSeq" id="WP_229569479.1">
    <property type="nucleotide sequence ID" value="NZ_AP025226.1"/>
</dbReference>
<dbReference type="AlphaFoldDB" id="A0AAQ4CTK0"/>
<name>A0AAQ4CTK0_9CREN</name>
<dbReference type="GeneID" id="68866879"/>
<evidence type="ECO:0000313" key="1">
    <source>
        <dbReference type="EMBL" id="BDB99131.1"/>
    </source>
</evidence>
<dbReference type="EMBL" id="AP025226">
    <property type="protein sequence ID" value="BDB99131.1"/>
    <property type="molecule type" value="Genomic_DNA"/>
</dbReference>
<reference evidence="1 2" key="1">
    <citation type="journal article" date="2022" name="Microbiol. Resour. Announc.">
        <title>Complete Genome Sequence of the Hyperthermophilic and Acidophilic Archaeon Saccharolobus caldissimus Strain HS-3T.</title>
        <authorList>
            <person name="Sakai H.D."/>
            <person name="Kurosawa N."/>
        </authorList>
    </citation>
    <scope>NUCLEOTIDE SEQUENCE [LARGE SCALE GENOMIC DNA]</scope>
    <source>
        <strain evidence="1 2">JCM32116</strain>
    </source>
</reference>
<gene>
    <name evidence="1" type="ORF">SACC_21480</name>
</gene>
<sequence>MESEIRRLLDKAEDLVERCIECGNLDCDECEEARDLLNEIESKINSLQDKKVARRLSVMLDELESRIENLE</sequence>
<accession>A0AAQ4CTK0</accession>
<evidence type="ECO:0000313" key="2">
    <source>
        <dbReference type="Proteomes" id="UP001319921"/>
    </source>
</evidence>
<protein>
    <submittedName>
        <fullName evidence="1">Uncharacterized protein</fullName>
    </submittedName>
</protein>
<dbReference type="Proteomes" id="UP001319921">
    <property type="component" value="Chromosome"/>
</dbReference>
<proteinExistence type="predicted"/>
<keyword evidence="2" id="KW-1185">Reference proteome</keyword>
<organism evidence="1 2">
    <name type="scientific">Saccharolobus caldissimus</name>
    <dbReference type="NCBI Taxonomy" id="1702097"/>
    <lineage>
        <taxon>Archaea</taxon>
        <taxon>Thermoproteota</taxon>
        <taxon>Thermoprotei</taxon>
        <taxon>Sulfolobales</taxon>
        <taxon>Sulfolobaceae</taxon>
        <taxon>Saccharolobus</taxon>
    </lineage>
</organism>